<dbReference type="Gene3D" id="3.60.21.10">
    <property type="match status" value="1"/>
</dbReference>
<name>A0ABX2DMB7_9BACL</name>
<protein>
    <submittedName>
        <fullName evidence="2">Serine/threonine protein phosphatase</fullName>
    </submittedName>
</protein>
<evidence type="ECO:0000313" key="2">
    <source>
        <dbReference type="EMBL" id="NQX45605.1"/>
    </source>
</evidence>
<keyword evidence="3" id="KW-1185">Reference proteome</keyword>
<dbReference type="PANTHER" id="PTHR42850">
    <property type="entry name" value="METALLOPHOSPHOESTERASE"/>
    <property type="match status" value="1"/>
</dbReference>
<dbReference type="RefSeq" id="WP_173131461.1">
    <property type="nucleotide sequence ID" value="NZ_JABMKX010000005.1"/>
</dbReference>
<sequence length="233" mass="27104">MRKFFITDIHGDTKGLELLLSKAEVDWKQDQLVVGGDMINRGKDSAGVVKHIKQLTEKHPGQVHALIGNHEEMMGNYIKHGDKLWLSHGGHDTLRSFARTCPGQDEQQALMEWAYSLPLYFEDEEYVYTHAGLYPEEPLEQQSREILWMTEYEFYRQPHEPLLSLTGGRPVIHGHTPVERIYFDGVRMNCDMGSNTYQVLEERSLGMVNLTEMIYHVYRQADQRLETRRIGRI</sequence>
<dbReference type="Pfam" id="PF00149">
    <property type="entry name" value="Metallophos"/>
    <property type="match status" value="1"/>
</dbReference>
<dbReference type="EMBL" id="JABMKX010000005">
    <property type="protein sequence ID" value="NQX45605.1"/>
    <property type="molecule type" value="Genomic_DNA"/>
</dbReference>
<dbReference type="InterPro" id="IPR004843">
    <property type="entry name" value="Calcineurin-like_PHP"/>
</dbReference>
<feature type="domain" description="Calcineurin-like phosphoesterase" evidence="1">
    <location>
        <begin position="2"/>
        <end position="178"/>
    </location>
</feature>
<gene>
    <name evidence="2" type="ORF">HQN87_09715</name>
</gene>
<evidence type="ECO:0000259" key="1">
    <source>
        <dbReference type="Pfam" id="PF00149"/>
    </source>
</evidence>
<dbReference type="PANTHER" id="PTHR42850:SF4">
    <property type="entry name" value="ZINC-DEPENDENT ENDOPOLYPHOSPHATASE"/>
    <property type="match status" value="1"/>
</dbReference>
<accession>A0ABX2DMB7</accession>
<dbReference type="SUPFAM" id="SSF56300">
    <property type="entry name" value="Metallo-dependent phosphatases"/>
    <property type="match status" value="1"/>
</dbReference>
<dbReference type="Proteomes" id="UP000711047">
    <property type="component" value="Unassembled WGS sequence"/>
</dbReference>
<dbReference type="InterPro" id="IPR050126">
    <property type="entry name" value="Ap4A_hydrolase"/>
</dbReference>
<evidence type="ECO:0000313" key="3">
    <source>
        <dbReference type="Proteomes" id="UP000711047"/>
    </source>
</evidence>
<reference evidence="2 3" key="1">
    <citation type="submission" date="2020-05" db="EMBL/GenBank/DDBJ databases">
        <title>Paenibacillus glebae, sp. nov., Paenibacillus humi sp. nov., Paenibacillus pedi sp. nov., Paenibacillus terrestris sp. nov. and Paenibacillus terricola sp. nov., isolated from a forest top soil sample.</title>
        <authorList>
            <person name="Qi S."/>
            <person name="Carlier A."/>
            <person name="Cnockaert M."/>
            <person name="Vandamme P."/>
        </authorList>
    </citation>
    <scope>NUCLEOTIDE SEQUENCE [LARGE SCALE GENOMIC DNA]</scope>
    <source>
        <strain evidence="2 3">LMG 29502</strain>
    </source>
</reference>
<dbReference type="InterPro" id="IPR029052">
    <property type="entry name" value="Metallo-depent_PP-like"/>
</dbReference>
<comment type="caution">
    <text evidence="2">The sequence shown here is derived from an EMBL/GenBank/DDBJ whole genome shotgun (WGS) entry which is preliminary data.</text>
</comment>
<proteinExistence type="predicted"/>
<organism evidence="2 3">
    <name type="scientific">Paenibacillus tritici</name>
    <dbReference type="NCBI Taxonomy" id="1873425"/>
    <lineage>
        <taxon>Bacteria</taxon>
        <taxon>Bacillati</taxon>
        <taxon>Bacillota</taxon>
        <taxon>Bacilli</taxon>
        <taxon>Bacillales</taxon>
        <taxon>Paenibacillaceae</taxon>
        <taxon>Paenibacillus</taxon>
    </lineage>
</organism>